<comment type="caution">
    <text evidence="2">The sequence shown here is derived from an EMBL/GenBank/DDBJ whole genome shotgun (WGS) entry which is preliminary data.</text>
</comment>
<sequence>MTGQWEKRLQNIATGGSDFDVPSAAELHSSLEALTPVLQKAAADPGITGESGLAATAAFDAVAKHAAMVSQVAKQIQDAAEKANAVRSQAARDLSRLPGGSLSSGDETLVRAAAAGATILFPGFSVIAGDGAVGAINWFLGNQRESHAQTAVRNASDSFDRIAIPMLPGAHDRTTSPVTQSTAPGSGSEGPGPSYRSYPGWNDDPLTTHAVPAGLSVGTGLAPIPRPGDVHHGDTGSSSDSLHPVVVPPGGSLNVDGPTASGSTTLGPGGSSVLGPGSGSGGLLGHPSSALIAGGGSAALLGGGRMAAAGGFGGARGFGAAGLGGPGAASGMGSSTVGPNGPAAARGGGLLGRAEAGGAANANNSAAAGGRPGAGSGAMGAGSRGGEHGSRSRNRGRGLGGPMAPQLEEDAEIGPRSEAAGAGGRDEMSEL</sequence>
<accession>A0A0B2A149</accession>
<feature type="compositionally biased region" description="Low complexity" evidence="1">
    <location>
        <begin position="257"/>
        <end position="266"/>
    </location>
</feature>
<dbReference type="AlphaFoldDB" id="A0A0B2A149"/>
<evidence type="ECO:0000313" key="3">
    <source>
        <dbReference type="Proteomes" id="UP000031030"/>
    </source>
</evidence>
<feature type="compositionally biased region" description="Gly residues" evidence="1">
    <location>
        <begin position="370"/>
        <end position="384"/>
    </location>
</feature>
<feature type="compositionally biased region" description="Low complexity" evidence="1">
    <location>
        <begin position="352"/>
        <end position="369"/>
    </location>
</feature>
<keyword evidence="3" id="KW-1185">Reference proteome</keyword>
<feature type="region of interest" description="Disordered" evidence="1">
    <location>
        <begin position="327"/>
        <end position="431"/>
    </location>
</feature>
<organism evidence="2 3">
    <name type="scientific">Microbacterium mangrovi</name>
    <dbReference type="NCBI Taxonomy" id="1348253"/>
    <lineage>
        <taxon>Bacteria</taxon>
        <taxon>Bacillati</taxon>
        <taxon>Actinomycetota</taxon>
        <taxon>Actinomycetes</taxon>
        <taxon>Micrococcales</taxon>
        <taxon>Microbacteriaceae</taxon>
        <taxon>Microbacterium</taxon>
    </lineage>
</organism>
<proteinExistence type="predicted"/>
<dbReference type="OrthoDB" id="5082079at2"/>
<evidence type="ECO:0000313" key="2">
    <source>
        <dbReference type="EMBL" id="KHK97195.1"/>
    </source>
</evidence>
<name>A0A0B2A149_9MICO</name>
<feature type="compositionally biased region" description="Low complexity" evidence="1">
    <location>
        <begin position="191"/>
        <end position="200"/>
    </location>
</feature>
<evidence type="ECO:0000256" key="1">
    <source>
        <dbReference type="SAM" id="MobiDB-lite"/>
    </source>
</evidence>
<dbReference type="STRING" id="1348253.LK09_13140"/>
<dbReference type="RefSeq" id="WP_039400120.1">
    <property type="nucleotide sequence ID" value="NZ_JTDK01000011.1"/>
</dbReference>
<feature type="compositionally biased region" description="Gly residues" evidence="1">
    <location>
        <begin position="267"/>
        <end position="281"/>
    </location>
</feature>
<feature type="region of interest" description="Disordered" evidence="1">
    <location>
        <begin position="167"/>
        <end position="281"/>
    </location>
</feature>
<dbReference type="Proteomes" id="UP000031030">
    <property type="component" value="Unassembled WGS sequence"/>
</dbReference>
<protein>
    <submittedName>
        <fullName evidence="2">Uncharacterized protein</fullName>
    </submittedName>
</protein>
<dbReference type="EMBL" id="JTDK01000011">
    <property type="protein sequence ID" value="KHK97195.1"/>
    <property type="molecule type" value="Genomic_DNA"/>
</dbReference>
<reference evidence="2 3" key="1">
    <citation type="submission" date="2014-11" db="EMBL/GenBank/DDBJ databases">
        <title>Genome sequence of Microbacterium mangrovi MUSC 115(T).</title>
        <authorList>
            <person name="Lee L.-H."/>
        </authorList>
    </citation>
    <scope>NUCLEOTIDE SEQUENCE [LARGE SCALE GENOMIC DNA]</scope>
    <source>
        <strain evidence="2 3">MUSC 115</strain>
    </source>
</reference>
<feature type="compositionally biased region" description="Low complexity" evidence="1">
    <location>
        <begin position="331"/>
        <end position="345"/>
    </location>
</feature>
<gene>
    <name evidence="2" type="ORF">LK09_13140</name>
</gene>